<dbReference type="GO" id="GO:0019695">
    <property type="term" value="P:choline metabolic process"/>
    <property type="evidence" value="ECO:0007669"/>
    <property type="project" value="TreeGrafter"/>
</dbReference>
<dbReference type="SUPFAM" id="SSF53474">
    <property type="entry name" value="alpha/beta-Hydrolases"/>
    <property type="match status" value="1"/>
</dbReference>
<accession>A0A9Q1BYM7</accession>
<comment type="caution">
    <text evidence="5">The sequence shown here is derived from an EMBL/GenBank/DDBJ whole genome shotgun (WGS) entry which is preliminary data.</text>
</comment>
<dbReference type="InterPro" id="IPR002018">
    <property type="entry name" value="CarbesteraseB"/>
</dbReference>
<dbReference type="InterPro" id="IPR029058">
    <property type="entry name" value="AB_hydrolase_fold"/>
</dbReference>
<evidence type="ECO:0000259" key="4">
    <source>
        <dbReference type="Pfam" id="PF00135"/>
    </source>
</evidence>
<comment type="similarity">
    <text evidence="1">Belongs to the type-B carboxylesterase/lipase family.</text>
</comment>
<dbReference type="GO" id="GO:0006581">
    <property type="term" value="P:acetylcholine catabolic process"/>
    <property type="evidence" value="ECO:0007669"/>
    <property type="project" value="TreeGrafter"/>
</dbReference>
<dbReference type="PANTHER" id="PTHR43918:SF4">
    <property type="entry name" value="CARBOXYLIC ESTER HYDROLASE"/>
    <property type="match status" value="1"/>
</dbReference>
<dbReference type="GO" id="GO:0005886">
    <property type="term" value="C:plasma membrane"/>
    <property type="evidence" value="ECO:0007669"/>
    <property type="project" value="TreeGrafter"/>
</dbReference>
<keyword evidence="3" id="KW-0378">Hydrolase</keyword>
<dbReference type="Gene3D" id="3.40.50.1820">
    <property type="entry name" value="alpha/beta hydrolase"/>
    <property type="match status" value="1"/>
</dbReference>
<sequence>MGQSAGGASVGFHLIATQSWDYFHRGVMSSGNMMSPFGLELDAEKARNDAFLVGRLAGCEDATDGKQLRDCLRQVDEGRLIAAANAALLTTTNVIPLVPVVDGEFITDEPRYLLQQKKFKMCDDMVGNTKDDGSLVAMRAYVDQILRIDPYSDYETFLDRVRRFTYTCTNDIIVNSIAQQYVDWKDFDDPATNYFYKYIELITDETFHCPSEHVARVYAMSGMNVYRYFYTWRKPGTVSIPTWYGVGHGYDMPYVFNSDMNPSSNRTFNNKEMEFSVQMMKYYTNFAKTGNANLGSEFAPTFLWEPFTVPGLNILDQTPDFQAIPGDRAEYNAFWNDYLLQLVTFSGTFRNQFAPCTASLILGLISFDEDANKSLKIIESIVLKSFTISYQ</sequence>
<name>A0A9Q1BYM7_HOLLE</name>
<dbReference type="EMBL" id="JAIZAY010000009">
    <property type="protein sequence ID" value="KAJ8035823.1"/>
    <property type="molecule type" value="Genomic_DNA"/>
</dbReference>
<evidence type="ECO:0000256" key="3">
    <source>
        <dbReference type="ARBA" id="ARBA00022801"/>
    </source>
</evidence>
<proteinExistence type="inferred from homology"/>
<organism evidence="5 6">
    <name type="scientific">Holothuria leucospilota</name>
    <name type="common">Black long sea cucumber</name>
    <name type="synonym">Mertensiothuria leucospilota</name>
    <dbReference type="NCBI Taxonomy" id="206669"/>
    <lineage>
        <taxon>Eukaryota</taxon>
        <taxon>Metazoa</taxon>
        <taxon>Echinodermata</taxon>
        <taxon>Eleutherozoa</taxon>
        <taxon>Echinozoa</taxon>
        <taxon>Holothuroidea</taxon>
        <taxon>Aspidochirotacea</taxon>
        <taxon>Aspidochirotida</taxon>
        <taxon>Holothuriidae</taxon>
        <taxon>Holothuria</taxon>
    </lineage>
</organism>
<dbReference type="OrthoDB" id="408631at2759"/>
<gene>
    <name evidence="5" type="ORF">HOLleu_19618</name>
</gene>
<dbReference type="PANTHER" id="PTHR43918">
    <property type="entry name" value="ACETYLCHOLINESTERASE"/>
    <property type="match status" value="1"/>
</dbReference>
<reference evidence="5" key="1">
    <citation type="submission" date="2021-10" db="EMBL/GenBank/DDBJ databases">
        <title>Tropical sea cucumber genome reveals ecological adaptation and Cuvierian tubules defense mechanism.</title>
        <authorList>
            <person name="Chen T."/>
        </authorList>
    </citation>
    <scope>NUCLEOTIDE SEQUENCE</scope>
    <source>
        <strain evidence="5">Nanhai2018</strain>
        <tissue evidence="5">Muscle</tissue>
    </source>
</reference>
<dbReference type="Pfam" id="PF00135">
    <property type="entry name" value="COesterase"/>
    <property type="match status" value="1"/>
</dbReference>
<evidence type="ECO:0000256" key="2">
    <source>
        <dbReference type="ARBA" id="ARBA00022487"/>
    </source>
</evidence>
<dbReference type="AlphaFoldDB" id="A0A9Q1BYM7"/>
<evidence type="ECO:0000313" key="6">
    <source>
        <dbReference type="Proteomes" id="UP001152320"/>
    </source>
</evidence>
<feature type="domain" description="Carboxylesterase type B" evidence="4">
    <location>
        <begin position="1"/>
        <end position="308"/>
    </location>
</feature>
<dbReference type="InterPro" id="IPR050654">
    <property type="entry name" value="AChE-related_enzymes"/>
</dbReference>
<dbReference type="GO" id="GO:0005615">
    <property type="term" value="C:extracellular space"/>
    <property type="evidence" value="ECO:0007669"/>
    <property type="project" value="TreeGrafter"/>
</dbReference>
<evidence type="ECO:0000313" key="5">
    <source>
        <dbReference type="EMBL" id="KAJ8035823.1"/>
    </source>
</evidence>
<keyword evidence="2" id="KW-0719">Serine esterase</keyword>
<dbReference type="Proteomes" id="UP001152320">
    <property type="component" value="Chromosome 9"/>
</dbReference>
<protein>
    <submittedName>
        <fullName evidence="5">Acetylcholinesterase</fullName>
    </submittedName>
</protein>
<keyword evidence="6" id="KW-1185">Reference proteome</keyword>
<evidence type="ECO:0000256" key="1">
    <source>
        <dbReference type="ARBA" id="ARBA00005964"/>
    </source>
</evidence>
<dbReference type="GO" id="GO:0003990">
    <property type="term" value="F:acetylcholinesterase activity"/>
    <property type="evidence" value="ECO:0007669"/>
    <property type="project" value="TreeGrafter"/>
</dbReference>